<evidence type="ECO:0000313" key="5">
    <source>
        <dbReference type="EMBL" id="QIM18854.1"/>
    </source>
</evidence>
<dbReference type="InterPro" id="IPR011008">
    <property type="entry name" value="Dimeric_a/b-barrel"/>
</dbReference>
<dbReference type="Pfam" id="PF13404">
    <property type="entry name" value="HTH_AsnC-type"/>
    <property type="match status" value="1"/>
</dbReference>
<evidence type="ECO:0000259" key="4">
    <source>
        <dbReference type="PROSITE" id="PS50956"/>
    </source>
</evidence>
<gene>
    <name evidence="5" type="ORF">G7066_10125</name>
</gene>
<organism evidence="5 6">
    <name type="scientific">Leucobacter coleopterorum</name>
    <dbReference type="NCBI Taxonomy" id="2714933"/>
    <lineage>
        <taxon>Bacteria</taxon>
        <taxon>Bacillati</taxon>
        <taxon>Actinomycetota</taxon>
        <taxon>Actinomycetes</taxon>
        <taxon>Micrococcales</taxon>
        <taxon>Microbacteriaceae</taxon>
        <taxon>Leucobacter</taxon>
    </lineage>
</organism>
<dbReference type="InterPro" id="IPR036388">
    <property type="entry name" value="WH-like_DNA-bd_sf"/>
</dbReference>
<dbReference type="PROSITE" id="PS50956">
    <property type="entry name" value="HTH_ASNC_2"/>
    <property type="match status" value="1"/>
</dbReference>
<dbReference type="CDD" id="cd00090">
    <property type="entry name" value="HTH_ARSR"/>
    <property type="match status" value="1"/>
</dbReference>
<dbReference type="EMBL" id="CP049933">
    <property type="protein sequence ID" value="QIM18854.1"/>
    <property type="molecule type" value="Genomic_DNA"/>
</dbReference>
<protein>
    <submittedName>
        <fullName evidence="5">Lrp/AsnC family transcriptional regulator</fullName>
    </submittedName>
</protein>
<evidence type="ECO:0000256" key="2">
    <source>
        <dbReference type="ARBA" id="ARBA00023125"/>
    </source>
</evidence>
<evidence type="ECO:0000256" key="1">
    <source>
        <dbReference type="ARBA" id="ARBA00023015"/>
    </source>
</evidence>
<dbReference type="InterPro" id="IPR036390">
    <property type="entry name" value="WH_DNA-bd_sf"/>
</dbReference>
<keyword evidence="1" id="KW-0805">Transcription regulation</keyword>
<dbReference type="PROSITE" id="PS00519">
    <property type="entry name" value="HTH_ASNC_1"/>
    <property type="match status" value="1"/>
</dbReference>
<dbReference type="SMART" id="SM00344">
    <property type="entry name" value="HTH_ASNC"/>
    <property type="match status" value="1"/>
</dbReference>
<dbReference type="SUPFAM" id="SSF54909">
    <property type="entry name" value="Dimeric alpha+beta barrel"/>
    <property type="match status" value="1"/>
</dbReference>
<keyword evidence="2" id="KW-0238">DNA-binding</keyword>
<dbReference type="InterPro" id="IPR000485">
    <property type="entry name" value="AsnC-type_HTH_dom"/>
</dbReference>
<dbReference type="PANTHER" id="PTHR30154:SF34">
    <property type="entry name" value="TRANSCRIPTIONAL REGULATOR AZLB"/>
    <property type="match status" value="1"/>
</dbReference>
<accession>A0ABX6K188</accession>
<dbReference type="PANTHER" id="PTHR30154">
    <property type="entry name" value="LEUCINE-RESPONSIVE REGULATORY PROTEIN"/>
    <property type="match status" value="1"/>
</dbReference>
<dbReference type="Gene3D" id="1.10.10.10">
    <property type="entry name" value="Winged helix-like DNA-binding domain superfamily/Winged helix DNA-binding domain"/>
    <property type="match status" value="1"/>
</dbReference>
<keyword evidence="6" id="KW-1185">Reference proteome</keyword>
<dbReference type="SUPFAM" id="SSF46785">
    <property type="entry name" value="Winged helix' DNA-binding domain"/>
    <property type="match status" value="1"/>
</dbReference>
<dbReference type="InterPro" id="IPR019885">
    <property type="entry name" value="Tscrpt_reg_HTH_AsnC-type_CS"/>
</dbReference>
<dbReference type="Pfam" id="PF22482">
    <property type="entry name" value="AsnC_trans_reg_3"/>
    <property type="match status" value="1"/>
</dbReference>
<evidence type="ECO:0000313" key="6">
    <source>
        <dbReference type="Proteomes" id="UP000503441"/>
    </source>
</evidence>
<dbReference type="InterPro" id="IPR019888">
    <property type="entry name" value="Tscrpt_reg_AsnC-like"/>
</dbReference>
<dbReference type="Proteomes" id="UP000503441">
    <property type="component" value="Chromosome"/>
</dbReference>
<dbReference type="InterPro" id="IPR054609">
    <property type="entry name" value="PF0864-like_C"/>
</dbReference>
<evidence type="ECO:0000256" key="3">
    <source>
        <dbReference type="ARBA" id="ARBA00023163"/>
    </source>
</evidence>
<proteinExistence type="predicted"/>
<sequence>MFRAPSAWQSAGNLCLCGPKLRIPLPFQVLSARIACVSSKRNTSALDSTSKAIIEQLQLDGRRSYAEIGKAVGLSEAAVRQRVQKLTEAGVMQIVAVTDPMRLGFSRQAMLGIRVSGDTRVVADSLAGMPEVSYVVLSAGSFDIMVEIVCEDDDALIEVLNEKIRTLVGVASTETFVYLQLKKQKYDWGTR</sequence>
<keyword evidence="3" id="KW-0804">Transcription</keyword>
<dbReference type="Gene3D" id="3.30.70.920">
    <property type="match status" value="1"/>
</dbReference>
<feature type="domain" description="HTH asnC-type" evidence="4">
    <location>
        <begin position="46"/>
        <end position="106"/>
    </location>
</feature>
<dbReference type="PRINTS" id="PR00033">
    <property type="entry name" value="HTHASNC"/>
</dbReference>
<reference evidence="5 6" key="1">
    <citation type="submission" date="2020-03" db="EMBL/GenBank/DDBJ databases">
        <title>Leucobacter sp. nov., isolated from beetles.</title>
        <authorList>
            <person name="Hyun D.-W."/>
            <person name="Bae J.-W."/>
        </authorList>
    </citation>
    <scope>NUCLEOTIDE SEQUENCE [LARGE SCALE GENOMIC DNA]</scope>
    <source>
        <strain evidence="5 6">HDW9A</strain>
    </source>
</reference>
<name>A0ABX6K188_9MICO</name>
<dbReference type="InterPro" id="IPR011991">
    <property type="entry name" value="ArsR-like_HTH"/>
</dbReference>